<dbReference type="EMBL" id="JBBPFD010000003">
    <property type="protein sequence ID" value="KAK7933287.1"/>
    <property type="molecule type" value="Genomic_DNA"/>
</dbReference>
<sequence length="257" mass="28769">MSFVYIWERLGGKTRGMSRGWQARWLRAHAPSENTQTWFSPHLVQSTPGSSTWFGPPGSVHILVQCNTWFSPHLVQSTTGSVHTWFSPPGSVHTRFSPHLVQSTWFSPHLVQSTSGSVHTWFSPHLVQSTWFIPHLVQSTPGSVHLVQSTPGSVHLVQSTWFSLHLVQSTPGSVHTWFSPPGSVHTWFSPPGSVHLVQSTWSRAERQDTILARAVGEPRHDAPDRLAVTHRQKERKHKTSLTKFTLATPPELVEGQA</sequence>
<dbReference type="AlphaFoldDB" id="A0AAW0PN05"/>
<comment type="caution">
    <text evidence="1">The sequence shown here is derived from an EMBL/GenBank/DDBJ whole genome shotgun (WGS) entry which is preliminary data.</text>
</comment>
<accession>A0AAW0PN05</accession>
<dbReference type="Proteomes" id="UP001460270">
    <property type="component" value="Unassembled WGS sequence"/>
</dbReference>
<proteinExistence type="predicted"/>
<name>A0AAW0PN05_9GOBI</name>
<keyword evidence="2" id="KW-1185">Reference proteome</keyword>
<organism evidence="1 2">
    <name type="scientific">Mugilogobius chulae</name>
    <name type="common">yellowstripe goby</name>
    <dbReference type="NCBI Taxonomy" id="88201"/>
    <lineage>
        <taxon>Eukaryota</taxon>
        <taxon>Metazoa</taxon>
        <taxon>Chordata</taxon>
        <taxon>Craniata</taxon>
        <taxon>Vertebrata</taxon>
        <taxon>Euteleostomi</taxon>
        <taxon>Actinopterygii</taxon>
        <taxon>Neopterygii</taxon>
        <taxon>Teleostei</taxon>
        <taxon>Neoteleostei</taxon>
        <taxon>Acanthomorphata</taxon>
        <taxon>Gobiaria</taxon>
        <taxon>Gobiiformes</taxon>
        <taxon>Gobioidei</taxon>
        <taxon>Gobiidae</taxon>
        <taxon>Gobionellinae</taxon>
        <taxon>Mugilogobius</taxon>
    </lineage>
</organism>
<protein>
    <submittedName>
        <fullName evidence="1">Uncharacterized protein</fullName>
    </submittedName>
</protein>
<evidence type="ECO:0000313" key="2">
    <source>
        <dbReference type="Proteomes" id="UP001460270"/>
    </source>
</evidence>
<evidence type="ECO:0000313" key="1">
    <source>
        <dbReference type="EMBL" id="KAK7933287.1"/>
    </source>
</evidence>
<gene>
    <name evidence="1" type="ORF">WMY93_004183</name>
</gene>
<reference evidence="2" key="1">
    <citation type="submission" date="2024-04" db="EMBL/GenBank/DDBJ databases">
        <title>Salinicola lusitanus LLJ914,a marine bacterium isolated from the Okinawa Trough.</title>
        <authorList>
            <person name="Li J."/>
        </authorList>
    </citation>
    <scope>NUCLEOTIDE SEQUENCE [LARGE SCALE GENOMIC DNA]</scope>
</reference>